<comment type="function">
    <text evidence="1">Subunit of the oligosaccharyl transferase (OST) complex that catalyzes the initial transfer of a defined glycan (Glc(3)Man(9)GlcNAc(2) in eukaryotes) from the lipid carrier dolichol-pyrophosphate to an asparagine residue within an Asn-X-Ser/Thr consensus motif in nascent polypeptide chains, the first step in protein N-glycosylation. N-glycosylation occurs cotranslationally and the complex associates with the Sec61 complex at the channel-forming translocon complex that mediates protein translocation across the endoplasmic reticulum (ER). All subunits are required for a maximal enzyme activity.</text>
</comment>
<reference evidence="11" key="1">
    <citation type="submission" date="2022-12" db="EMBL/GenBank/DDBJ databases">
        <authorList>
            <person name="Webb A."/>
        </authorList>
    </citation>
    <scope>NUCLEOTIDE SEQUENCE</scope>
    <source>
        <strain evidence="11">Hp1</strain>
    </source>
</reference>
<proteinExistence type="inferred from homology"/>
<dbReference type="PANTHER" id="PTHR12692">
    <property type="entry name" value="DOLICHYL-DIPHOSPHOOLIGOSACCHARIDE--PROTEIN GLYCOSYLTRANSFERASE-RELATED"/>
    <property type="match status" value="1"/>
</dbReference>
<evidence type="ECO:0000256" key="5">
    <source>
        <dbReference type="ARBA" id="ARBA00022729"/>
    </source>
</evidence>
<evidence type="ECO:0000313" key="11">
    <source>
        <dbReference type="EMBL" id="CAI5708694.1"/>
    </source>
</evidence>
<comment type="caution">
    <text evidence="11">The sequence shown here is derived from an EMBL/GenBank/DDBJ whole genome shotgun (WGS) entry which is preliminary data.</text>
</comment>
<keyword evidence="7 9" id="KW-1133">Transmembrane helix</keyword>
<dbReference type="GO" id="GO:0018279">
    <property type="term" value="P:protein N-linked glycosylation via asparagine"/>
    <property type="evidence" value="ECO:0007669"/>
    <property type="project" value="TreeGrafter"/>
</dbReference>
<evidence type="ECO:0000256" key="10">
    <source>
        <dbReference type="SAM" id="SignalP"/>
    </source>
</evidence>
<feature type="transmembrane region" description="Helical" evidence="9">
    <location>
        <begin position="347"/>
        <end position="365"/>
    </location>
</feature>
<feature type="transmembrane region" description="Helical" evidence="9">
    <location>
        <begin position="290"/>
        <end position="312"/>
    </location>
</feature>
<dbReference type="InterPro" id="IPR021149">
    <property type="entry name" value="OligosaccharylTrfase_OST3/OST6"/>
</dbReference>
<evidence type="ECO:0000256" key="7">
    <source>
        <dbReference type="ARBA" id="ARBA00022989"/>
    </source>
</evidence>
<evidence type="ECO:0000256" key="1">
    <source>
        <dbReference type="ARBA" id="ARBA00002791"/>
    </source>
</evidence>
<dbReference type="GO" id="GO:0008250">
    <property type="term" value="C:oligosaccharyltransferase complex"/>
    <property type="evidence" value="ECO:0007669"/>
    <property type="project" value="TreeGrafter"/>
</dbReference>
<name>A0AAV0SWQ9_HYABA</name>
<sequence length="402" mass="45134">MRVRPTKLRAIALLCGVALSPTASSHEAVDASSLLSLHASDDPAPVWAQYERYLLSKTRATPLLLHFTSGSTCYSDSGDAGDPKDEDDQKRDIGALEELREADQRACEEHEKSVEAAVTRAAASWRGPQVSVVRVDVHVWPSMLYYHMVSSTPSLLWIPGRASGHFQRYPHVDTNFLDLNASALLLSAPFGESGGTEMEDKEQVEHVQHAEMVENAVANEVAAFVRQCQERSGYLVRDARGNLVPATPVSYDDSTFTGLDMIPVVAFVAFVVFVVYENKEFVVGVLQMRCFWFVLCSGIVYVAFSGLFHSVIHRRPWYYFGQMHGLVFVYPSSRQQFVLEGLVNGTWSFWLSLGAMSVSDVFPTLRSRLAREDIIRWSLLLVSVSYMALYLAYSIKYRWMMM</sequence>
<keyword evidence="6" id="KW-0256">Endoplasmic reticulum</keyword>
<accession>A0AAV0SWQ9</accession>
<evidence type="ECO:0000256" key="3">
    <source>
        <dbReference type="ARBA" id="ARBA00009561"/>
    </source>
</evidence>
<keyword evidence="4 9" id="KW-0812">Transmembrane</keyword>
<feature type="signal peptide" evidence="10">
    <location>
        <begin position="1"/>
        <end position="25"/>
    </location>
</feature>
<gene>
    <name evidence="11" type="ORF">HBR001_LOCUS139</name>
</gene>
<evidence type="ECO:0000313" key="12">
    <source>
        <dbReference type="Proteomes" id="UP001162031"/>
    </source>
</evidence>
<evidence type="ECO:0000256" key="8">
    <source>
        <dbReference type="ARBA" id="ARBA00023136"/>
    </source>
</evidence>
<comment type="subcellular location">
    <subcellularLocation>
        <location evidence="2">Endoplasmic reticulum membrane</location>
        <topology evidence="2">Multi-pass membrane protein</topology>
    </subcellularLocation>
</comment>
<feature type="transmembrane region" description="Helical" evidence="9">
    <location>
        <begin position="261"/>
        <end position="278"/>
    </location>
</feature>
<feature type="transmembrane region" description="Helical" evidence="9">
    <location>
        <begin position="377"/>
        <end position="395"/>
    </location>
</feature>
<feature type="chain" id="PRO_5043572477" evidence="10">
    <location>
        <begin position="26"/>
        <end position="402"/>
    </location>
</feature>
<dbReference type="Proteomes" id="UP001162031">
    <property type="component" value="Unassembled WGS sequence"/>
</dbReference>
<organism evidence="11 12">
    <name type="scientific">Hyaloperonospora brassicae</name>
    <name type="common">Brassica downy mildew</name>
    <name type="synonym">Peronospora brassicae</name>
    <dbReference type="NCBI Taxonomy" id="162125"/>
    <lineage>
        <taxon>Eukaryota</taxon>
        <taxon>Sar</taxon>
        <taxon>Stramenopiles</taxon>
        <taxon>Oomycota</taxon>
        <taxon>Peronosporomycetes</taxon>
        <taxon>Peronosporales</taxon>
        <taxon>Peronosporaceae</taxon>
        <taxon>Hyaloperonospora</taxon>
    </lineage>
</organism>
<dbReference type="AlphaFoldDB" id="A0AAV0SWQ9"/>
<keyword evidence="8 9" id="KW-0472">Membrane</keyword>
<keyword evidence="5 10" id="KW-0732">Signal</keyword>
<keyword evidence="12" id="KW-1185">Reference proteome</keyword>
<protein>
    <submittedName>
        <fullName evidence="11">Uncharacterized protein</fullName>
    </submittedName>
</protein>
<evidence type="ECO:0000256" key="2">
    <source>
        <dbReference type="ARBA" id="ARBA00004477"/>
    </source>
</evidence>
<evidence type="ECO:0000256" key="4">
    <source>
        <dbReference type="ARBA" id="ARBA00022692"/>
    </source>
</evidence>
<comment type="similarity">
    <text evidence="3">Belongs to the OST3/OST6 family.</text>
</comment>
<evidence type="ECO:0000256" key="6">
    <source>
        <dbReference type="ARBA" id="ARBA00022824"/>
    </source>
</evidence>
<dbReference type="Pfam" id="PF04756">
    <property type="entry name" value="OST3_OST6"/>
    <property type="match status" value="1"/>
</dbReference>
<dbReference type="PANTHER" id="PTHR12692:SF0">
    <property type="entry name" value="GH11935P"/>
    <property type="match status" value="1"/>
</dbReference>
<evidence type="ECO:0000256" key="9">
    <source>
        <dbReference type="SAM" id="Phobius"/>
    </source>
</evidence>
<dbReference type="EMBL" id="CANTFL010000016">
    <property type="protein sequence ID" value="CAI5708694.1"/>
    <property type="molecule type" value="Genomic_DNA"/>
</dbReference>